<sequence length="343" mass="38544">MPGARRRRYAMSMGFHREILALEDEDLERFVRDWIARKTSDYVEVQRFSGAGDLGRDIVGFLTDRRHEGPWHNYQCKQYGRTLATSSALLELGKILYHSDSGEFTPPTAYFFVAPRGMGRDLEKLVFNPSELRTALIDRWNAVCAKKIVTGQTIALEGSLLALVNAFDFGQVKRLTVDDILGDETAAPVLAKWFGADPGPAPRGIVPLDVDVREQLYLGQLIDAYGERAGSPFDDHVAVGDHPEFGEHLQDQRKRFFEADAFNRFYRDNTLEEDLEALHDDVYHGVSGHYRGNHGDTLGRIDAVMSQAAAVTPGGLLARHARVPVKQGFCHHFANDGKFVWKR</sequence>
<evidence type="ECO:0000313" key="3">
    <source>
        <dbReference type="Proteomes" id="UP000076609"/>
    </source>
</evidence>
<keyword evidence="3" id="KW-1185">Reference proteome</keyword>
<feature type="domain" description="ABC-three component systems C-terminal" evidence="1">
    <location>
        <begin position="214"/>
        <end position="341"/>
    </location>
</feature>
<dbReference type="InterPro" id="IPR046914">
    <property type="entry name" value="ABC-3C_CTD6"/>
</dbReference>
<name>A0ABR5YHD7_9SPHN</name>
<protein>
    <recommendedName>
        <fullName evidence="1">ABC-three component systems C-terminal domain-containing protein</fullName>
    </recommendedName>
</protein>
<proteinExistence type="predicted"/>
<evidence type="ECO:0000259" key="1">
    <source>
        <dbReference type="Pfam" id="PF20282"/>
    </source>
</evidence>
<reference evidence="3" key="1">
    <citation type="submission" date="2016-01" db="EMBL/GenBank/DDBJ databases">
        <title>Draft genome of Chromobacterium sp. F49.</title>
        <authorList>
            <person name="Hong K.W."/>
        </authorList>
    </citation>
    <scope>NUCLEOTIDE SEQUENCE [LARGE SCALE GENOMIC DNA]</scope>
    <source>
        <strain evidence="3">CN3</strain>
    </source>
</reference>
<dbReference type="Proteomes" id="UP000076609">
    <property type="component" value="Unassembled WGS sequence"/>
</dbReference>
<dbReference type="Pfam" id="PF20282">
    <property type="entry name" value="CTD6"/>
    <property type="match status" value="1"/>
</dbReference>
<comment type="caution">
    <text evidence="2">The sequence shown here is derived from an EMBL/GenBank/DDBJ whole genome shotgun (WGS) entry which is preliminary data.</text>
</comment>
<organism evidence="2 3">
    <name type="scientific">Sphingomonas hankookensis</name>
    <dbReference type="NCBI Taxonomy" id="563996"/>
    <lineage>
        <taxon>Bacteria</taxon>
        <taxon>Pseudomonadati</taxon>
        <taxon>Pseudomonadota</taxon>
        <taxon>Alphaproteobacteria</taxon>
        <taxon>Sphingomonadales</taxon>
        <taxon>Sphingomonadaceae</taxon>
        <taxon>Sphingomonas</taxon>
    </lineage>
</organism>
<gene>
    <name evidence="2" type="ORF">AVT10_00350</name>
</gene>
<dbReference type="EMBL" id="LQQO01000001">
    <property type="protein sequence ID" value="KZE18543.1"/>
    <property type="molecule type" value="Genomic_DNA"/>
</dbReference>
<accession>A0ABR5YHD7</accession>
<evidence type="ECO:0000313" key="2">
    <source>
        <dbReference type="EMBL" id="KZE18543.1"/>
    </source>
</evidence>